<name>A0A8J2LSB8_9HEXA</name>
<dbReference type="Proteomes" id="UP000708208">
    <property type="component" value="Unassembled WGS sequence"/>
</dbReference>
<keyword evidence="2" id="KW-0472">Membrane</keyword>
<evidence type="ECO:0000256" key="1">
    <source>
        <dbReference type="SAM" id="MobiDB-lite"/>
    </source>
</evidence>
<feature type="non-terminal residue" evidence="3">
    <location>
        <position position="381"/>
    </location>
</feature>
<comment type="caution">
    <text evidence="3">The sequence shown here is derived from an EMBL/GenBank/DDBJ whole genome shotgun (WGS) entry which is preliminary data.</text>
</comment>
<dbReference type="AlphaFoldDB" id="A0A8J2LSB8"/>
<sequence length="381" mass="42313">GSIKVCLQDCEHQKEDTASIFQKLTGSENVRRQHLFFLPAYYIVSSLVALILGIIHLSSWSSGVKTGQLIRDLIKPGLSPQKHGVYLEDYAPEYSVILNLHKDEDKGDTPQSEVEQGEFFVKAPKKYGLMAVVQYLSLRTEIRGPSREKAYDVCRDYIKMNDTRDQSTPEICGYLYVHDFTAKPEKLLGSRVFYSANGQIDVKLFIDKSSKEEFASKLWNTIQIAFTAVIECENENSTVENRSVSPCYPNKTINSYAPSADCISTELFCDKVYSCGFDELPVGSDEAGCQKLVNPFSSNIPTEGSVSGVMIFFIVVGILLVLVFVGAYITSELNISLTTCPPRMGLQRGSSSTMIGKETDQVSSSTTTPSNYSNFSIEESR</sequence>
<feature type="transmembrane region" description="Helical" evidence="2">
    <location>
        <begin position="35"/>
        <end position="55"/>
    </location>
</feature>
<protein>
    <submittedName>
        <fullName evidence="3">Uncharacterized protein</fullName>
    </submittedName>
</protein>
<organism evidence="3 4">
    <name type="scientific">Allacma fusca</name>
    <dbReference type="NCBI Taxonomy" id="39272"/>
    <lineage>
        <taxon>Eukaryota</taxon>
        <taxon>Metazoa</taxon>
        <taxon>Ecdysozoa</taxon>
        <taxon>Arthropoda</taxon>
        <taxon>Hexapoda</taxon>
        <taxon>Collembola</taxon>
        <taxon>Symphypleona</taxon>
        <taxon>Sminthuridae</taxon>
        <taxon>Allacma</taxon>
    </lineage>
</organism>
<evidence type="ECO:0000256" key="2">
    <source>
        <dbReference type="SAM" id="Phobius"/>
    </source>
</evidence>
<keyword evidence="4" id="KW-1185">Reference proteome</keyword>
<gene>
    <name evidence="3" type="ORF">AFUS01_LOCUS47099</name>
</gene>
<reference evidence="3" key="1">
    <citation type="submission" date="2021-06" db="EMBL/GenBank/DDBJ databases">
        <authorList>
            <person name="Hodson N. C."/>
            <person name="Mongue J. A."/>
            <person name="Jaron S. K."/>
        </authorList>
    </citation>
    <scope>NUCLEOTIDE SEQUENCE</scope>
</reference>
<dbReference type="EMBL" id="CAJVCH010571645">
    <property type="protein sequence ID" value="CAG7838089.1"/>
    <property type="molecule type" value="Genomic_DNA"/>
</dbReference>
<keyword evidence="2" id="KW-0812">Transmembrane</keyword>
<feature type="region of interest" description="Disordered" evidence="1">
    <location>
        <begin position="348"/>
        <end position="381"/>
    </location>
</feature>
<feature type="transmembrane region" description="Helical" evidence="2">
    <location>
        <begin position="309"/>
        <end position="329"/>
    </location>
</feature>
<proteinExistence type="predicted"/>
<feature type="compositionally biased region" description="Low complexity" evidence="1">
    <location>
        <begin position="363"/>
        <end position="381"/>
    </location>
</feature>
<evidence type="ECO:0000313" key="4">
    <source>
        <dbReference type="Proteomes" id="UP000708208"/>
    </source>
</evidence>
<evidence type="ECO:0000313" key="3">
    <source>
        <dbReference type="EMBL" id="CAG7838089.1"/>
    </source>
</evidence>
<keyword evidence="2" id="KW-1133">Transmembrane helix</keyword>
<accession>A0A8J2LSB8</accession>